<dbReference type="EMBL" id="LJUJ01000008">
    <property type="protein sequence ID" value="KPK63840.1"/>
    <property type="molecule type" value="Genomic_DNA"/>
</dbReference>
<dbReference type="STRING" id="1703779.AMJ83_05155"/>
<evidence type="ECO:0008006" key="3">
    <source>
        <dbReference type="Google" id="ProtNLM"/>
    </source>
</evidence>
<comment type="caution">
    <text evidence="1">The sequence shown here is derived from an EMBL/GenBank/DDBJ whole genome shotgun (WGS) entry which is preliminary data.</text>
</comment>
<proteinExistence type="predicted"/>
<protein>
    <recommendedName>
        <fullName evidence="3">DUF5723 domain-containing protein</fullName>
    </recommendedName>
</protein>
<reference evidence="1 2" key="1">
    <citation type="journal article" date="2015" name="Microbiome">
        <title>Genomic resolution of linkages in carbon, nitrogen, and sulfur cycling among widespread estuary sediment bacteria.</title>
        <authorList>
            <person name="Baker B.J."/>
            <person name="Lazar C.S."/>
            <person name="Teske A.P."/>
            <person name="Dick G.J."/>
        </authorList>
    </citation>
    <scope>NUCLEOTIDE SEQUENCE [LARGE SCALE GENOMIC DNA]</scope>
    <source>
        <strain evidence="1">SM23_42</strain>
    </source>
</reference>
<dbReference type="Proteomes" id="UP000051373">
    <property type="component" value="Unassembled WGS sequence"/>
</dbReference>
<dbReference type="AlphaFoldDB" id="A0A0S8FST3"/>
<evidence type="ECO:0000313" key="2">
    <source>
        <dbReference type="Proteomes" id="UP000051373"/>
    </source>
</evidence>
<accession>A0A0S8FST3</accession>
<name>A0A0S8FST3_UNCW3</name>
<dbReference type="Gene3D" id="2.40.160.60">
    <property type="entry name" value="Outer membrane protein transport protein (OMPP1/FadL/TodX)"/>
    <property type="match status" value="1"/>
</dbReference>
<gene>
    <name evidence="1" type="ORF">AMJ83_05155</name>
</gene>
<organism evidence="1 2">
    <name type="scientific">candidate division WOR_3 bacterium SM23_42</name>
    <dbReference type="NCBI Taxonomy" id="1703779"/>
    <lineage>
        <taxon>Bacteria</taxon>
        <taxon>Bacteria division WOR-3</taxon>
    </lineage>
</organism>
<sequence length="281" mass="30545">MLATIISLIATVGFEFLSVDPVAQRTGMGYALHGDGYDVHYNPGGLAFSDNTHYSISYLNYFDGTHFGYLGYERSQLGVGLRYFYSGSMKKVDELEQEYGTFGVYHIDINVGKGFVYKSFGLGVSIKGAYASIDTLNAIGIGADIGAMYRIPEPDIHVGLSVKNIGYGVKPFIESRETFPYEITLSAAKIMDVGWFGLDLVKPALLGFGVRFGGAYYVNPILHLKASYSTLLSAIRTEGLGFLAGLTVGLGVRKDRLLVNYSYSPYFDLGGGHRISISFGG</sequence>
<evidence type="ECO:0000313" key="1">
    <source>
        <dbReference type="EMBL" id="KPK63840.1"/>
    </source>
</evidence>